<gene>
    <name evidence="1" type="ORF">SAMN06264849_101379</name>
</gene>
<dbReference type="RefSeq" id="WP_185955976.1">
    <property type="nucleotide sequence ID" value="NZ_FXTI01000001.1"/>
</dbReference>
<sequence length="280" mass="33010">MEPNQVKAFAERYLNAYNCQIIKQTPHQLTAKLSIEADQDLVHRPFYWMYVEKMGLPPQTITVNWAFEPEIKQENGEAELLSYGSPRFYQMLQSAQKHGRYVRLYEDSTIPARARSSSKPYDPWLGINYRVSFICDMKKDEILCLGIHLRSGELVENFYPQIRNRKWTSRLPAHRHILPPLMTVPEAVGELEYNLQGYIEQQDLSWVKNAKEQLNQELQQLDAYYPEEWRMSDELHTEKKQRVQETIRQYHPKVEVEVVNAGLFYLDSPPIQLQYPSSTL</sequence>
<evidence type="ECO:0000313" key="2">
    <source>
        <dbReference type="Proteomes" id="UP000315636"/>
    </source>
</evidence>
<name>A0A521AW43_9BACL</name>
<dbReference type="Pfam" id="PF11079">
    <property type="entry name" value="YqhG"/>
    <property type="match status" value="1"/>
</dbReference>
<proteinExistence type="predicted"/>
<dbReference type="EMBL" id="FXTI01000001">
    <property type="protein sequence ID" value="SMO39014.1"/>
    <property type="molecule type" value="Genomic_DNA"/>
</dbReference>
<dbReference type="Proteomes" id="UP000315636">
    <property type="component" value="Unassembled WGS sequence"/>
</dbReference>
<accession>A0A521AW43</accession>
<reference evidence="1 2" key="1">
    <citation type="submission" date="2017-05" db="EMBL/GenBank/DDBJ databases">
        <authorList>
            <person name="Varghese N."/>
            <person name="Submissions S."/>
        </authorList>
    </citation>
    <scope>NUCLEOTIDE SEQUENCE [LARGE SCALE GENOMIC DNA]</scope>
    <source>
        <strain evidence="1 2">DSM 45474</strain>
    </source>
</reference>
<dbReference type="AlphaFoldDB" id="A0A521AW43"/>
<dbReference type="InterPro" id="IPR024562">
    <property type="entry name" value="YqhG"/>
</dbReference>
<evidence type="ECO:0008006" key="3">
    <source>
        <dbReference type="Google" id="ProtNLM"/>
    </source>
</evidence>
<protein>
    <recommendedName>
        <fullName evidence="3">YqhG</fullName>
    </recommendedName>
</protein>
<keyword evidence="2" id="KW-1185">Reference proteome</keyword>
<organism evidence="1 2">
    <name type="scientific">Melghirimyces algeriensis</name>
    <dbReference type="NCBI Taxonomy" id="910412"/>
    <lineage>
        <taxon>Bacteria</taxon>
        <taxon>Bacillati</taxon>
        <taxon>Bacillota</taxon>
        <taxon>Bacilli</taxon>
        <taxon>Bacillales</taxon>
        <taxon>Thermoactinomycetaceae</taxon>
        <taxon>Melghirimyces</taxon>
    </lineage>
</organism>
<evidence type="ECO:0000313" key="1">
    <source>
        <dbReference type="EMBL" id="SMO39014.1"/>
    </source>
</evidence>